<dbReference type="EMBL" id="AP019314">
    <property type="protein sequence ID" value="BBH39854.1"/>
    <property type="molecule type" value="Genomic_DNA"/>
</dbReference>
<evidence type="ECO:0000256" key="2">
    <source>
        <dbReference type="ARBA" id="ARBA00022737"/>
    </source>
</evidence>
<dbReference type="GO" id="GO:0005509">
    <property type="term" value="F:calcium ion binding"/>
    <property type="evidence" value="ECO:0007669"/>
    <property type="project" value="InterPro"/>
</dbReference>
<sequence>MNKQVSSNSSNTNILSLKDPLGFDHFFPVAGGLGSLEKDLTSRTNPSHVKKLSLAQEEKVNEVSLAITSSNLLWQNLDAEISKTSWLGNKRASNLSTGAMGANIPQLVGQVSGQNDLVSLPVTGINNNGWTSLFGQNNLIASDFKVKLLAGQTNAFTSVKPSSGLTSLLRANAQTATINVTYNNFTPQAQAAFQFAVDIWESLLVSTVSIDVTANWTPLGGSILGQCGPNNIFLNSGNNTWYPVALANQLAGQDLDPGQSDMTADFNSQFNWYLGTDGNTPANQYDLVTTILHELGHGLGFLGSMQYSNGQGRWGGGTGFPFIYDRFTENGAGQSLINTSLFPNPSTALGSQLTGNNIFFDGTNAVAANNGSRPKLYAPSTWSQGSSYAHLDENTYGPGNPNSLMTPFGDFAEAIHDPGPITLGMFKDMGWTLASVPTTTLAIAAANAVRPEGNTGTTPFTFTVTRSGSITGSNSVKWAVAGSGTNPANTLDFGGALPSGTVTFAANETQKVITVNVSGDSTVEPDETFTVTLSNPSNGATISTATATGTIKNDDGGQPTGVYKIDDGTAEDALGLRDGGDLLWLNQFDALSGFETITSIDVFLGQDTPIGLPITVIVYEDPNDDGNPDDAQLKAQANTTTLADQFKTVSITPTTVSGSFFIAAFLPDQPANIFPAAIDTSNPVSNRSWITATDAGQLDINNLPTLDLIEDIGFPGNWLLRATGQGQEATKLAIAATNAVRLEGNTGTTPFTFTVTRSGSITGSNSVKWAVAGSGTNPANTLDFGGALPSGTVTFAANETQKVITVNVSGDSTVEPDETFTVTLSNPSNGATISTATATGTIKNDDGGQPTGVYKIDDGTAEDALGLRDGGDLLWLNQFDALSGFETITSIDVFLGQDTPIGLPITVIVYEDPNDDGNPDDAQLKAQANTTTLADQFKTVSITPTTVSGSFFIAAFLPDQPANIFPAAIDTSNPVSNRSWITATDAGQLDINNLPTLDLIEDIGFPGNWLLRATGQGQEATKLAIAATNAVRLEGNTGTTPFTFTVTRSGSITGSNSVKWAVAGSGTNPANTLDFGGTLPSGTVSFAAGETSKVITVNVQGDTTVEPNENFTVTLSNPTNGATITTATAVGTIQNDDVAVPTLAIAATNAVRLEGNTGTTPFTFTVTRSGSTTGSNSVKWAVAGSGTNPANTLDFGGTLPSGTVSFAAGETSKVITVNVQGDTTVEPNENFTVTLSNPTNGATITTATAVGTIQNDDNPPTITLDADGNGVAQGATDGILVARYLFGFTGTTLTNGAIGSGATRTTATDIQNYLQNGLTTMLDADGNGVAQGATDGILIARYLFGFTGTTLTNGAIGTGATRTTATQIQSFLATYLPTSSGSKVATTLPTQNITATPSSSTVVPGGAVSVKANYSTSDNNTTLPSSFGFKLHYSSSNLNFVNFANPGVFSTGVTPTIGTPEADTLNEDNDTTTNQVINVAWLNFSGVPWPNVAFPVTLYNANFTAASTFTTGTTKVNFSSQNTAPGYTFQGTSAVITAGTTTVPTLAIAATNANQTEGNSGSKAFTFTVTRAVNTTGANNVNWAVTGSGSNAATANDFVGGVLPSGTVSFAAGETSKVITVNVQGDTTVEPNENFTVTLSNPTNGATITTATAIGTIQNDDTVAGPTQNITATPSSSTVVPGGAVSVKANYSTSDNNTTLPSSFGFKLHYSSSNLNFVNFANPGVFSTGVTPTIGTPEADTLNEDNDTTTNQVINVAWLNFSGVPWPNVAFPVTLYNANFTAASTFTTGTTKVNFSSQNTAPGYTFQGTSAVITAGTTTVPTLAIAATNANQTEGNSGSKAFTFTVTRAVNTTGANNVNWAVTGSGSNAATANDFVGGVLPSGTVSFAAGETSKVITVNVQGDTTVEPNENFTVTLSNPTNGATITTATAVGTIQNDDGGTSVTLASKYSGVSENGKTNLVYNFTRSGATTNSLTVNFTLAGTATRGNDYNAYGGNFVSPTTGNIVFAPGQTTAQIEIVTTGDTVREANETIAFTLASGSGYTIGTPGAVTTTILNDDGVLNQQGTTGNDVIEAGTTRNLSGRAGHDILIGSNASDMLVGAAGNDTITSGTGFDVIAYSLASEGQDTITDFNVFQDTLQVSAAGFGGGLIAGESIAAAQFVLGTVATTTSHRFIFNKPTGQLFFDVDGNGSSVQTLLATLTPNLNLTADNIFAA</sequence>
<dbReference type="PANTHER" id="PTHR46682">
    <property type="entry name" value="ADHESION G-PROTEIN COUPLED RECEPTOR V1"/>
    <property type="match status" value="1"/>
</dbReference>
<dbReference type="Gene3D" id="2.60.40.680">
    <property type="match status" value="2"/>
</dbReference>
<evidence type="ECO:0000256" key="1">
    <source>
        <dbReference type="ARBA" id="ARBA00022729"/>
    </source>
</evidence>
<dbReference type="InterPro" id="IPR024079">
    <property type="entry name" value="MetalloPept_cat_dom_sf"/>
</dbReference>
<protein>
    <recommendedName>
        <fullName evidence="4">Calx-beta domain-containing protein</fullName>
    </recommendedName>
</protein>
<dbReference type="InterPro" id="IPR001343">
    <property type="entry name" value="Hemolysn_Ca-bd"/>
</dbReference>
<feature type="domain" description="Calx-beta" evidence="4">
    <location>
        <begin position="1129"/>
        <end position="1236"/>
    </location>
</feature>
<accession>A0A3G9JZY4</accession>
<dbReference type="KEGG" id="mvz:myaer102_23980"/>
<dbReference type="Pfam" id="PF03160">
    <property type="entry name" value="Calx-beta"/>
    <property type="match status" value="7"/>
</dbReference>
<dbReference type="SUPFAM" id="SSF55486">
    <property type="entry name" value="Metalloproteases ('zincins'), catalytic domain"/>
    <property type="match status" value="1"/>
</dbReference>
<feature type="domain" description="Calx-beta" evidence="4">
    <location>
        <begin position="422"/>
        <end position="534"/>
    </location>
</feature>
<evidence type="ECO:0000256" key="3">
    <source>
        <dbReference type="ARBA" id="ARBA00022837"/>
    </source>
</evidence>
<keyword evidence="1" id="KW-0732">Signal</keyword>
<feature type="domain" description="Calx-beta" evidence="4">
    <location>
        <begin position="1011"/>
        <end position="1116"/>
    </location>
</feature>
<proteinExistence type="predicted"/>
<dbReference type="Pfam" id="PF00353">
    <property type="entry name" value="HemolysinCabind"/>
    <property type="match status" value="1"/>
</dbReference>
<dbReference type="GO" id="GO:0008237">
    <property type="term" value="F:metallopeptidase activity"/>
    <property type="evidence" value="ECO:0007669"/>
    <property type="project" value="InterPro"/>
</dbReference>
<dbReference type="Gene3D" id="3.40.390.10">
    <property type="entry name" value="Collagenase (Catalytic Domain)"/>
    <property type="match status" value="1"/>
</dbReference>
<feature type="domain" description="Calx-beta" evidence="4">
    <location>
        <begin position="1534"/>
        <end position="1640"/>
    </location>
</feature>
<evidence type="ECO:0000313" key="6">
    <source>
        <dbReference type="Proteomes" id="UP000278152"/>
    </source>
</evidence>
<feature type="domain" description="Calx-beta" evidence="4">
    <location>
        <begin position="720"/>
        <end position="825"/>
    </location>
</feature>
<name>A0A3G9JZY4_MICVR</name>
<dbReference type="RefSeq" id="WP_232023844.1">
    <property type="nucleotide sequence ID" value="NZ_AP019314.1"/>
</dbReference>
<evidence type="ECO:0000313" key="5">
    <source>
        <dbReference type="EMBL" id="BBH39854.1"/>
    </source>
</evidence>
<dbReference type="GO" id="GO:0016020">
    <property type="term" value="C:membrane"/>
    <property type="evidence" value="ECO:0007669"/>
    <property type="project" value="InterPro"/>
</dbReference>
<gene>
    <name evidence="5" type="ORF">myaer102_23980</name>
</gene>
<dbReference type="PANTHER" id="PTHR46682:SF1">
    <property type="entry name" value="ADHESION G-PROTEIN COUPLED RECEPTOR V1"/>
    <property type="match status" value="1"/>
</dbReference>
<dbReference type="GO" id="GO:0004930">
    <property type="term" value="F:G protein-coupled receptor activity"/>
    <property type="evidence" value="ECO:0007669"/>
    <property type="project" value="InterPro"/>
</dbReference>
<dbReference type="InterPro" id="IPR003644">
    <property type="entry name" value="Calx_beta"/>
</dbReference>
<feature type="domain" description="Calx-beta" evidence="4">
    <location>
        <begin position="1930"/>
        <end position="2037"/>
    </location>
</feature>
<dbReference type="InterPro" id="IPR026919">
    <property type="entry name" value="ADGRV1"/>
</dbReference>
<dbReference type="SUPFAM" id="SSF51120">
    <property type="entry name" value="beta-Roll"/>
    <property type="match status" value="1"/>
</dbReference>
<keyword evidence="2" id="KW-0677">Repeat</keyword>
<dbReference type="SMART" id="SM00237">
    <property type="entry name" value="Calx_beta"/>
    <property type="match status" value="7"/>
</dbReference>
<organism evidence="5 6">
    <name type="scientific">Microcystis viridis NIES-102</name>
    <dbReference type="NCBI Taxonomy" id="213615"/>
    <lineage>
        <taxon>Bacteria</taxon>
        <taxon>Bacillati</taxon>
        <taxon>Cyanobacteriota</taxon>
        <taxon>Cyanophyceae</taxon>
        <taxon>Oscillatoriophycideae</taxon>
        <taxon>Chroococcales</taxon>
        <taxon>Microcystaceae</taxon>
        <taxon>Microcystis</taxon>
    </lineage>
</organism>
<dbReference type="Proteomes" id="UP000278152">
    <property type="component" value="Chromosome"/>
</dbReference>
<feature type="domain" description="Calx-beta" evidence="4">
    <location>
        <begin position="1811"/>
        <end position="1917"/>
    </location>
</feature>
<keyword evidence="3" id="KW-0106">Calcium</keyword>
<reference evidence="5 6" key="1">
    <citation type="submission" date="2018-11" db="EMBL/GenBank/DDBJ databases">
        <title>Complete genome sequence of Microcystis aeruginosa NIES-102.</title>
        <authorList>
            <person name="Yamaguchi H."/>
            <person name="Suzuki S."/>
            <person name="Kawachi M."/>
        </authorList>
    </citation>
    <scope>NUCLEOTIDE SEQUENCE [LARGE SCALE GENOMIC DNA]</scope>
    <source>
        <strain evidence="5 6">NIES-102</strain>
    </source>
</reference>
<dbReference type="InterPro" id="IPR038081">
    <property type="entry name" value="CalX-like_sf"/>
</dbReference>
<evidence type="ECO:0000259" key="4">
    <source>
        <dbReference type="SMART" id="SM00237"/>
    </source>
</evidence>
<dbReference type="InterPro" id="IPR011049">
    <property type="entry name" value="Serralysin-like_metalloprot_C"/>
</dbReference>
<dbReference type="SUPFAM" id="SSF141072">
    <property type="entry name" value="CalX-like"/>
    <property type="match status" value="7"/>
</dbReference>
<dbReference type="Gene3D" id="2.60.40.2030">
    <property type="match status" value="7"/>
</dbReference>